<reference evidence="2" key="1">
    <citation type="journal article" date="2014" name="Int. J. Syst. Evol. Microbiol.">
        <title>Complete genome sequence of Corynebacterium casei LMG S-19264T (=DSM 44701T), isolated from a smear-ripened cheese.</title>
        <authorList>
            <consortium name="US DOE Joint Genome Institute (JGI-PGF)"/>
            <person name="Walter F."/>
            <person name="Albersmeier A."/>
            <person name="Kalinowski J."/>
            <person name="Ruckert C."/>
        </authorList>
    </citation>
    <scope>NUCLEOTIDE SEQUENCE</scope>
    <source>
        <strain evidence="2">CGMCC 1.12919</strain>
    </source>
</reference>
<dbReference type="AlphaFoldDB" id="A0A916XHN8"/>
<gene>
    <name evidence="2" type="ORF">GCM10010994_33650</name>
</gene>
<organism evidence="2 3">
    <name type="scientific">Chelatococcus reniformis</name>
    <dbReference type="NCBI Taxonomy" id="1494448"/>
    <lineage>
        <taxon>Bacteria</taxon>
        <taxon>Pseudomonadati</taxon>
        <taxon>Pseudomonadota</taxon>
        <taxon>Alphaproteobacteria</taxon>
        <taxon>Hyphomicrobiales</taxon>
        <taxon>Chelatococcaceae</taxon>
        <taxon>Chelatococcus</taxon>
    </lineage>
</organism>
<name>A0A916XHN8_9HYPH</name>
<accession>A0A916XHN8</accession>
<dbReference type="EMBL" id="BMGG01000006">
    <property type="protein sequence ID" value="GGC72508.1"/>
    <property type="molecule type" value="Genomic_DNA"/>
</dbReference>
<dbReference type="RefSeq" id="WP_188610352.1">
    <property type="nucleotide sequence ID" value="NZ_BMGG01000006.1"/>
</dbReference>
<comment type="caution">
    <text evidence="2">The sequence shown here is derived from an EMBL/GenBank/DDBJ whole genome shotgun (WGS) entry which is preliminary data.</text>
</comment>
<keyword evidence="1" id="KW-0812">Transmembrane</keyword>
<dbReference type="Proteomes" id="UP000637002">
    <property type="component" value="Unassembled WGS sequence"/>
</dbReference>
<sequence length="172" mass="18564">MRYQSILRLDCDPFPAGRDSKRLTHFHLVATILKISYTSGQNVAVVLQRSKGVLRLMAMNRSSISYLGIALLLWMGIILPATQQAVPDYEPTSSIESVVSAAAPDNAAASVPRHFIGNANCAADPDLSHITLALCPAVVTEFSFWSKVVATNESARSRSLSPDERPPKADAA</sequence>
<keyword evidence="3" id="KW-1185">Reference proteome</keyword>
<keyword evidence="1" id="KW-0472">Membrane</keyword>
<reference evidence="2" key="2">
    <citation type="submission" date="2020-09" db="EMBL/GenBank/DDBJ databases">
        <authorList>
            <person name="Sun Q."/>
            <person name="Zhou Y."/>
        </authorList>
    </citation>
    <scope>NUCLEOTIDE SEQUENCE</scope>
    <source>
        <strain evidence="2">CGMCC 1.12919</strain>
    </source>
</reference>
<evidence type="ECO:0000313" key="2">
    <source>
        <dbReference type="EMBL" id="GGC72508.1"/>
    </source>
</evidence>
<keyword evidence="1" id="KW-1133">Transmembrane helix</keyword>
<protein>
    <submittedName>
        <fullName evidence="2">Uncharacterized protein</fullName>
    </submittedName>
</protein>
<proteinExistence type="predicted"/>
<evidence type="ECO:0000313" key="3">
    <source>
        <dbReference type="Proteomes" id="UP000637002"/>
    </source>
</evidence>
<evidence type="ECO:0000256" key="1">
    <source>
        <dbReference type="SAM" id="Phobius"/>
    </source>
</evidence>
<feature type="transmembrane region" description="Helical" evidence="1">
    <location>
        <begin position="64"/>
        <end position="82"/>
    </location>
</feature>